<dbReference type="Gene3D" id="1.10.630.10">
    <property type="entry name" value="Cytochrome P450"/>
    <property type="match status" value="1"/>
</dbReference>
<feature type="transmembrane region" description="Helical" evidence="3">
    <location>
        <begin position="15"/>
        <end position="35"/>
    </location>
</feature>
<keyword evidence="2" id="KW-0349">Heme</keyword>
<feature type="binding site" description="axial binding residue" evidence="2">
    <location>
        <position position="520"/>
    </location>
    <ligand>
        <name>heme</name>
        <dbReference type="ChEBI" id="CHEBI:30413"/>
    </ligand>
    <ligandPart>
        <name>Fe</name>
        <dbReference type="ChEBI" id="CHEBI:18248"/>
    </ligandPart>
</feature>
<keyword evidence="2" id="KW-0479">Metal-binding</keyword>
<evidence type="ECO:0000256" key="3">
    <source>
        <dbReference type="SAM" id="Phobius"/>
    </source>
</evidence>
<protein>
    <submittedName>
        <fullName evidence="5">Cytochrome P450</fullName>
    </submittedName>
</protein>
<name>A0A6J3LS39_9PEZI</name>
<dbReference type="GO" id="GO:0005506">
    <property type="term" value="F:iron ion binding"/>
    <property type="evidence" value="ECO:0007669"/>
    <property type="project" value="InterPro"/>
</dbReference>
<organism evidence="5">
    <name type="scientific">Dissoconium aciculare CBS 342.82</name>
    <dbReference type="NCBI Taxonomy" id="1314786"/>
    <lineage>
        <taxon>Eukaryota</taxon>
        <taxon>Fungi</taxon>
        <taxon>Dikarya</taxon>
        <taxon>Ascomycota</taxon>
        <taxon>Pezizomycotina</taxon>
        <taxon>Dothideomycetes</taxon>
        <taxon>Dothideomycetidae</taxon>
        <taxon>Mycosphaerellales</taxon>
        <taxon>Dissoconiaceae</taxon>
        <taxon>Dissoconium</taxon>
    </lineage>
</organism>
<dbReference type="SUPFAM" id="SSF48264">
    <property type="entry name" value="Cytochrome P450"/>
    <property type="match status" value="1"/>
</dbReference>
<dbReference type="PANTHER" id="PTHR24305">
    <property type="entry name" value="CYTOCHROME P450"/>
    <property type="match status" value="1"/>
</dbReference>
<dbReference type="PRINTS" id="PR00385">
    <property type="entry name" value="P450"/>
</dbReference>
<keyword evidence="3" id="KW-0472">Membrane</keyword>
<evidence type="ECO:0000256" key="1">
    <source>
        <dbReference type="ARBA" id="ARBA00010617"/>
    </source>
</evidence>
<evidence type="ECO:0000313" key="5">
    <source>
        <dbReference type="RefSeq" id="XP_033455474.1"/>
    </source>
</evidence>
<proteinExistence type="inferred from homology"/>
<dbReference type="OrthoDB" id="1470350at2759"/>
<accession>A0A6J3LS39</accession>
<dbReference type="GO" id="GO:0020037">
    <property type="term" value="F:heme binding"/>
    <property type="evidence" value="ECO:0007669"/>
    <property type="project" value="InterPro"/>
</dbReference>
<dbReference type="GO" id="GO:0004497">
    <property type="term" value="F:monooxygenase activity"/>
    <property type="evidence" value="ECO:0007669"/>
    <property type="project" value="InterPro"/>
</dbReference>
<sequence length="575" mass="64457">MPPYLSGLYLTTSPLHVATSAVIILVACIAGYRWLLLPRPLLGIPYNSVSARRVLGDIPSLSSHPEGLAEWCIQQLGKLESPICQVLLGPSWLQKPIVLVADVDGIRETILGRTEFDRSSYVISRFSLFGNFHLNFKTDDSWKLARHWVKDLLTPKYMTEVACPSIESSATRLIKLWGTKAQRANGMAFDMIEDVKCMSIDVISTFLFGDDVEESMMIRELQQAQGFEFAKLSAGNHSAEIIFPRAEVSDFSKRLIVIGDRLTALFASLWPPSLAARWTLYMCPQFRRHFFEKDTSIRELIDRSIARATHGDASVKSGLDHMVWRETKAAAKAGRPSKAFTQTMIDETYGMLVAGQHTTSAAIVWMLKYLSGFPEVQTRLRQELHDVCGLALREHRLPTSMEISESLGQLPYLRAVIEEMLRLRQAVLIPRDAVRDTELLGYRIPAGTAIMIVCQAPTPPSLHSPYSETSDTSHGRPGKIAYHPSIFDPERWLVYDQSGKATFNSNARPHLAFGGGTRACWGRKLADLEIQIVTAMLVWSFDFLAVPEALSTHKALYDITYRAKQGFVNLRVRAL</sequence>
<dbReference type="InterPro" id="IPR002401">
    <property type="entry name" value="Cyt_P450_E_grp-I"/>
</dbReference>
<keyword evidence="2" id="KW-0408">Iron</keyword>
<reference evidence="5" key="1">
    <citation type="submission" date="2020-01" db="EMBL/GenBank/DDBJ databases">
        <authorList>
            <consortium name="DOE Joint Genome Institute"/>
            <person name="Haridas S."/>
            <person name="Albert R."/>
            <person name="Binder M."/>
            <person name="Bloem J."/>
            <person name="Labutti K."/>
            <person name="Salamov A."/>
            <person name="Andreopoulos B."/>
            <person name="Baker S.E."/>
            <person name="Barry K."/>
            <person name="Bills G."/>
            <person name="Bluhm B.H."/>
            <person name="Cannon C."/>
            <person name="Castanera R."/>
            <person name="Culley D.E."/>
            <person name="Daum C."/>
            <person name="Ezra D."/>
            <person name="Gonzalez J.B."/>
            <person name="Henrissat B."/>
            <person name="Kuo A."/>
            <person name="Liang C."/>
            <person name="Lipzen A."/>
            <person name="Lutzoni F."/>
            <person name="Magnuson J."/>
            <person name="Mondo S."/>
            <person name="Nolan M."/>
            <person name="Ohm R."/>
            <person name="Pangilinan J."/>
            <person name="Park H.-J."/>
            <person name="Ramirez L."/>
            <person name="Alfaro M."/>
            <person name="Sun H."/>
            <person name="Tritt A."/>
            <person name="Yoshinaga Y."/>
            <person name="Zwiers L.-H."/>
            <person name="Turgeon B.G."/>
            <person name="Goodwin S.B."/>
            <person name="Spatafora J.W."/>
            <person name="Crous P.W."/>
            <person name="Grigoriev I.V."/>
        </authorList>
    </citation>
    <scope>NUCLEOTIDE SEQUENCE</scope>
    <source>
        <strain evidence="5">CBS 342.82</strain>
    </source>
</reference>
<evidence type="ECO:0000256" key="2">
    <source>
        <dbReference type="PIRSR" id="PIRSR602401-1"/>
    </source>
</evidence>
<dbReference type="GO" id="GO:0016705">
    <property type="term" value="F:oxidoreductase activity, acting on paired donors, with incorporation or reduction of molecular oxygen"/>
    <property type="evidence" value="ECO:0007669"/>
    <property type="project" value="InterPro"/>
</dbReference>
<dbReference type="AlphaFoldDB" id="A0A6J3LS39"/>
<dbReference type="PANTHER" id="PTHR24305:SF166">
    <property type="entry name" value="CYTOCHROME P450 12A4, MITOCHONDRIAL-RELATED"/>
    <property type="match status" value="1"/>
</dbReference>
<keyword evidence="3" id="KW-1133">Transmembrane helix</keyword>
<dbReference type="Pfam" id="PF00067">
    <property type="entry name" value="p450"/>
    <property type="match status" value="2"/>
</dbReference>
<dbReference type="InterPro" id="IPR050121">
    <property type="entry name" value="Cytochrome_P450_monoxygenase"/>
</dbReference>
<comment type="similarity">
    <text evidence="1">Belongs to the cytochrome P450 family.</text>
</comment>
<dbReference type="GeneID" id="54363754"/>
<evidence type="ECO:0000313" key="4">
    <source>
        <dbReference type="Proteomes" id="UP000504637"/>
    </source>
</evidence>
<comment type="cofactor">
    <cofactor evidence="2">
        <name>heme</name>
        <dbReference type="ChEBI" id="CHEBI:30413"/>
    </cofactor>
</comment>
<gene>
    <name evidence="5" type="ORF">K489DRAFT_384861</name>
</gene>
<reference evidence="5" key="3">
    <citation type="submission" date="2025-08" db="UniProtKB">
        <authorList>
            <consortium name="RefSeq"/>
        </authorList>
    </citation>
    <scope>IDENTIFICATION</scope>
    <source>
        <strain evidence="5">CBS 342.82</strain>
    </source>
</reference>
<dbReference type="RefSeq" id="XP_033455474.1">
    <property type="nucleotide sequence ID" value="XM_033605954.1"/>
</dbReference>
<keyword evidence="3" id="KW-0812">Transmembrane</keyword>
<reference evidence="5" key="2">
    <citation type="submission" date="2020-04" db="EMBL/GenBank/DDBJ databases">
        <authorList>
            <consortium name="NCBI Genome Project"/>
        </authorList>
    </citation>
    <scope>NUCLEOTIDE SEQUENCE</scope>
    <source>
        <strain evidence="5">CBS 342.82</strain>
    </source>
</reference>
<dbReference type="InterPro" id="IPR001128">
    <property type="entry name" value="Cyt_P450"/>
</dbReference>
<dbReference type="Proteomes" id="UP000504637">
    <property type="component" value="Unplaced"/>
</dbReference>
<keyword evidence="4" id="KW-1185">Reference proteome</keyword>
<dbReference type="PRINTS" id="PR00463">
    <property type="entry name" value="EP450I"/>
</dbReference>
<dbReference type="InterPro" id="IPR036396">
    <property type="entry name" value="Cyt_P450_sf"/>
</dbReference>